<dbReference type="AlphaFoldDB" id="I7M340"/>
<feature type="binding site" evidence="7">
    <location>
        <position position="78"/>
    </location>
    <ligand>
        <name>ATP</name>
        <dbReference type="ChEBI" id="CHEBI:30616"/>
    </ligand>
</feature>
<keyword evidence="6 7" id="KW-0067">ATP-binding</keyword>
<dbReference type="KEGG" id="tet:TTHERM_00557780"/>
<keyword evidence="3" id="KW-0808">Transferase</keyword>
<dbReference type="InParanoid" id="I7M340"/>
<dbReference type="SMART" id="SM00220">
    <property type="entry name" value="S_TKc"/>
    <property type="match status" value="1"/>
</dbReference>
<dbReference type="Proteomes" id="UP000009168">
    <property type="component" value="Unassembled WGS sequence"/>
</dbReference>
<comment type="similarity">
    <text evidence="1">Belongs to the protein kinase superfamily. CMGC Ser/Thr protein kinase family. GSK-3 subfamily.</text>
</comment>
<keyword evidence="5 10" id="KW-0418">Kinase</keyword>
<protein>
    <submittedName>
        <fullName evidence="10">Serine/Threonine kinase domain protein</fullName>
    </submittedName>
</protein>
<dbReference type="GO" id="GO:0005524">
    <property type="term" value="F:ATP binding"/>
    <property type="evidence" value="ECO:0007669"/>
    <property type="project" value="UniProtKB-UniRule"/>
</dbReference>
<gene>
    <name evidence="10" type="ORF">TTHERM_00557780</name>
</gene>
<dbReference type="InterPro" id="IPR008271">
    <property type="entry name" value="Ser/Thr_kinase_AS"/>
</dbReference>
<dbReference type="SUPFAM" id="SSF56112">
    <property type="entry name" value="Protein kinase-like (PK-like)"/>
    <property type="match status" value="1"/>
</dbReference>
<dbReference type="FunFam" id="1.10.510.10:FF:000624">
    <property type="entry name" value="Mitogen-activated protein kinase"/>
    <property type="match status" value="1"/>
</dbReference>
<keyword evidence="2 8" id="KW-0723">Serine/threonine-protein kinase</keyword>
<organism evidence="10 11">
    <name type="scientific">Tetrahymena thermophila (strain SB210)</name>
    <dbReference type="NCBI Taxonomy" id="312017"/>
    <lineage>
        <taxon>Eukaryota</taxon>
        <taxon>Sar</taxon>
        <taxon>Alveolata</taxon>
        <taxon>Ciliophora</taxon>
        <taxon>Intramacronucleata</taxon>
        <taxon>Oligohymenophorea</taxon>
        <taxon>Hymenostomatida</taxon>
        <taxon>Tetrahymenina</taxon>
        <taxon>Tetrahymenidae</taxon>
        <taxon>Tetrahymena</taxon>
    </lineage>
</organism>
<sequence>MQDYQQGQNSDYQQQIMYNNMTSNKPNNRLNDEINQNHQKLDHKGPPKDLKIIDVVGNGTFGVVYKALLNKEQVVAVKRVFQDKRYKNREREIIERLDHQNIIKCKDFFETKGEKKDEVYLNLVMEFMNFPLSKVIRDKRKANQVMRIEDIRLYAYQMFKALSYLQSLNICHRDIKPQNILVNDKDDDKRLKICDFGSAKQLIPNEANISYICSRYYRAPELIFKSQHYTNAIDMWSMGCVIAEMVLGEPLFPGENSLDQLVEIIRILGTPTRQQILMMNPTSQEFRFPQIKSYSWSKVFEKSLQKVSEDEKQKFNQLMDLISRVLVYAPSERPSPLQALAHPFFDELRIEEKKYRQTQLYLFDFPEAKEQEYQKQIEQLKLIPNGYSKKSYS</sequence>
<dbReference type="PANTHER" id="PTHR24057">
    <property type="entry name" value="GLYCOGEN SYNTHASE KINASE-3 ALPHA"/>
    <property type="match status" value="1"/>
</dbReference>
<evidence type="ECO:0000256" key="6">
    <source>
        <dbReference type="ARBA" id="ARBA00022840"/>
    </source>
</evidence>
<dbReference type="OrthoDB" id="272141at2759"/>
<evidence type="ECO:0000256" key="7">
    <source>
        <dbReference type="PROSITE-ProRule" id="PRU10141"/>
    </source>
</evidence>
<dbReference type="Pfam" id="PF00069">
    <property type="entry name" value="Pkinase"/>
    <property type="match status" value="1"/>
</dbReference>
<dbReference type="PROSITE" id="PS50011">
    <property type="entry name" value="PROTEIN_KINASE_DOM"/>
    <property type="match status" value="1"/>
</dbReference>
<keyword evidence="4 7" id="KW-0547">Nucleotide-binding</keyword>
<evidence type="ECO:0000256" key="1">
    <source>
        <dbReference type="ARBA" id="ARBA00005527"/>
    </source>
</evidence>
<feature type="domain" description="Protein kinase" evidence="9">
    <location>
        <begin position="50"/>
        <end position="345"/>
    </location>
</feature>
<evidence type="ECO:0000256" key="4">
    <source>
        <dbReference type="ARBA" id="ARBA00022741"/>
    </source>
</evidence>
<keyword evidence="11" id="KW-1185">Reference proteome</keyword>
<dbReference type="GeneID" id="7831547"/>
<dbReference type="RefSeq" id="XP_001022342.3">
    <property type="nucleotide sequence ID" value="XM_001022342.3"/>
</dbReference>
<evidence type="ECO:0000256" key="2">
    <source>
        <dbReference type="ARBA" id="ARBA00022527"/>
    </source>
</evidence>
<dbReference type="GO" id="GO:0007165">
    <property type="term" value="P:signal transduction"/>
    <property type="evidence" value="ECO:0007669"/>
    <property type="project" value="TreeGrafter"/>
</dbReference>
<dbReference type="InterPro" id="IPR039192">
    <property type="entry name" value="STKc_GSK3"/>
</dbReference>
<dbReference type="PANTHER" id="PTHR24057:SF0">
    <property type="entry name" value="PROTEIN KINASE SHAGGY-RELATED"/>
    <property type="match status" value="1"/>
</dbReference>
<dbReference type="Gene3D" id="1.10.510.10">
    <property type="entry name" value="Transferase(Phosphotransferase) domain 1"/>
    <property type="match status" value="1"/>
</dbReference>
<evidence type="ECO:0000256" key="3">
    <source>
        <dbReference type="ARBA" id="ARBA00022679"/>
    </source>
</evidence>
<accession>I7M340</accession>
<evidence type="ECO:0000259" key="9">
    <source>
        <dbReference type="PROSITE" id="PS50011"/>
    </source>
</evidence>
<dbReference type="CDD" id="cd14137">
    <property type="entry name" value="STKc_GSK3"/>
    <property type="match status" value="1"/>
</dbReference>
<evidence type="ECO:0000313" key="11">
    <source>
        <dbReference type="Proteomes" id="UP000009168"/>
    </source>
</evidence>
<dbReference type="GO" id="GO:0030154">
    <property type="term" value="P:cell differentiation"/>
    <property type="evidence" value="ECO:0007669"/>
    <property type="project" value="TreeGrafter"/>
</dbReference>
<dbReference type="GO" id="GO:0005737">
    <property type="term" value="C:cytoplasm"/>
    <property type="evidence" value="ECO:0007669"/>
    <property type="project" value="TreeGrafter"/>
</dbReference>
<evidence type="ECO:0000313" key="10">
    <source>
        <dbReference type="EMBL" id="EAS02097.3"/>
    </source>
</evidence>
<dbReference type="PROSITE" id="PS00107">
    <property type="entry name" value="PROTEIN_KINASE_ATP"/>
    <property type="match status" value="1"/>
</dbReference>
<dbReference type="InterPro" id="IPR050591">
    <property type="entry name" value="GSK-3"/>
</dbReference>
<dbReference type="EMBL" id="GG662547">
    <property type="protein sequence ID" value="EAS02097.3"/>
    <property type="molecule type" value="Genomic_DNA"/>
</dbReference>
<evidence type="ECO:0000256" key="5">
    <source>
        <dbReference type="ARBA" id="ARBA00022777"/>
    </source>
</evidence>
<dbReference type="GO" id="GO:0004674">
    <property type="term" value="F:protein serine/threonine kinase activity"/>
    <property type="evidence" value="ECO:0007669"/>
    <property type="project" value="UniProtKB-KW"/>
</dbReference>
<proteinExistence type="inferred from homology"/>
<reference evidence="11" key="1">
    <citation type="journal article" date="2006" name="PLoS Biol.">
        <title>Macronuclear genome sequence of the ciliate Tetrahymena thermophila, a model eukaryote.</title>
        <authorList>
            <person name="Eisen J.A."/>
            <person name="Coyne R.S."/>
            <person name="Wu M."/>
            <person name="Wu D."/>
            <person name="Thiagarajan M."/>
            <person name="Wortman J.R."/>
            <person name="Badger J.H."/>
            <person name="Ren Q."/>
            <person name="Amedeo P."/>
            <person name="Jones K.M."/>
            <person name="Tallon L.J."/>
            <person name="Delcher A.L."/>
            <person name="Salzberg S.L."/>
            <person name="Silva J.C."/>
            <person name="Haas B.J."/>
            <person name="Majoros W.H."/>
            <person name="Farzad M."/>
            <person name="Carlton J.M."/>
            <person name="Smith R.K. Jr."/>
            <person name="Garg J."/>
            <person name="Pearlman R.E."/>
            <person name="Karrer K.M."/>
            <person name="Sun L."/>
            <person name="Manning G."/>
            <person name="Elde N.C."/>
            <person name="Turkewitz A.P."/>
            <person name="Asai D.J."/>
            <person name="Wilkes D.E."/>
            <person name="Wang Y."/>
            <person name="Cai H."/>
            <person name="Collins K."/>
            <person name="Stewart B.A."/>
            <person name="Lee S.R."/>
            <person name="Wilamowska K."/>
            <person name="Weinberg Z."/>
            <person name="Ruzzo W.L."/>
            <person name="Wloga D."/>
            <person name="Gaertig J."/>
            <person name="Frankel J."/>
            <person name="Tsao C.-C."/>
            <person name="Gorovsky M.A."/>
            <person name="Keeling P.J."/>
            <person name="Waller R.F."/>
            <person name="Patron N.J."/>
            <person name="Cherry J.M."/>
            <person name="Stover N.A."/>
            <person name="Krieger C.J."/>
            <person name="del Toro C."/>
            <person name="Ryder H.F."/>
            <person name="Williamson S.C."/>
            <person name="Barbeau R.A."/>
            <person name="Hamilton E.P."/>
            <person name="Orias E."/>
        </authorList>
    </citation>
    <scope>NUCLEOTIDE SEQUENCE [LARGE SCALE GENOMIC DNA]</scope>
    <source>
        <strain evidence="11">SB210</strain>
    </source>
</reference>
<dbReference type="InterPro" id="IPR011009">
    <property type="entry name" value="Kinase-like_dom_sf"/>
</dbReference>
<dbReference type="InterPro" id="IPR000719">
    <property type="entry name" value="Prot_kinase_dom"/>
</dbReference>
<dbReference type="GO" id="GO:0005634">
    <property type="term" value="C:nucleus"/>
    <property type="evidence" value="ECO:0007669"/>
    <property type="project" value="TreeGrafter"/>
</dbReference>
<dbReference type="PROSITE" id="PS00108">
    <property type="entry name" value="PROTEIN_KINASE_ST"/>
    <property type="match status" value="1"/>
</dbReference>
<dbReference type="InterPro" id="IPR017441">
    <property type="entry name" value="Protein_kinase_ATP_BS"/>
</dbReference>
<evidence type="ECO:0000256" key="8">
    <source>
        <dbReference type="RuleBase" id="RU000304"/>
    </source>
</evidence>
<dbReference type="Gene3D" id="3.30.200.20">
    <property type="entry name" value="Phosphorylase Kinase, domain 1"/>
    <property type="match status" value="1"/>
</dbReference>
<dbReference type="STRING" id="312017.I7M340"/>
<name>I7M340_TETTS</name>
<dbReference type="eggNOG" id="KOG0658">
    <property type="taxonomic scope" value="Eukaryota"/>
</dbReference>